<protein>
    <recommendedName>
        <fullName evidence="10">Methylenetetrahydrofolate reductase (NAD(P)H)</fullName>
    </recommendedName>
</protein>
<dbReference type="Gene3D" id="3.20.20.220">
    <property type="match status" value="1"/>
</dbReference>
<dbReference type="Pfam" id="PF02219">
    <property type="entry name" value="MTHFR"/>
    <property type="match status" value="1"/>
</dbReference>
<dbReference type="InterPro" id="IPR029041">
    <property type="entry name" value="FAD-linked_oxidoreductase-like"/>
</dbReference>
<keyword evidence="4" id="KW-0285">Flavoprotein</keyword>
<dbReference type="PANTHER" id="PTHR45754">
    <property type="entry name" value="METHYLENETETRAHYDROFOLATE REDUCTASE"/>
    <property type="match status" value="1"/>
</dbReference>
<organism evidence="8 9">
    <name type="scientific">Linnemannia exigua</name>
    <dbReference type="NCBI Taxonomy" id="604196"/>
    <lineage>
        <taxon>Eukaryota</taxon>
        <taxon>Fungi</taxon>
        <taxon>Fungi incertae sedis</taxon>
        <taxon>Mucoromycota</taxon>
        <taxon>Mortierellomycotina</taxon>
        <taxon>Mortierellomycetes</taxon>
        <taxon>Mortierellales</taxon>
        <taxon>Mortierellaceae</taxon>
        <taxon>Linnemannia</taxon>
    </lineage>
</organism>
<evidence type="ECO:0000256" key="2">
    <source>
        <dbReference type="ARBA" id="ARBA00004777"/>
    </source>
</evidence>
<accession>A0AAD4D3M8</accession>
<evidence type="ECO:0000313" key="8">
    <source>
        <dbReference type="EMBL" id="KAG0262965.1"/>
    </source>
</evidence>
<evidence type="ECO:0000256" key="3">
    <source>
        <dbReference type="ARBA" id="ARBA00006743"/>
    </source>
</evidence>
<reference evidence="8" key="1">
    <citation type="journal article" date="2020" name="Fungal Divers.">
        <title>Resolving the Mortierellaceae phylogeny through synthesis of multi-gene phylogenetics and phylogenomics.</title>
        <authorList>
            <person name="Vandepol N."/>
            <person name="Liber J."/>
            <person name="Desiro A."/>
            <person name="Na H."/>
            <person name="Kennedy M."/>
            <person name="Barry K."/>
            <person name="Grigoriev I.V."/>
            <person name="Miller A.N."/>
            <person name="O'Donnell K."/>
            <person name="Stajich J.E."/>
            <person name="Bonito G."/>
        </authorList>
    </citation>
    <scope>NUCLEOTIDE SEQUENCE</scope>
    <source>
        <strain evidence="8">NRRL 28262</strain>
    </source>
</reference>
<dbReference type="GO" id="GO:0009086">
    <property type="term" value="P:methionine biosynthetic process"/>
    <property type="evidence" value="ECO:0007669"/>
    <property type="project" value="TreeGrafter"/>
</dbReference>
<dbReference type="EMBL" id="JAAAIL010001925">
    <property type="protein sequence ID" value="KAG0262965.1"/>
    <property type="molecule type" value="Genomic_DNA"/>
</dbReference>
<evidence type="ECO:0000256" key="5">
    <source>
        <dbReference type="ARBA" id="ARBA00022827"/>
    </source>
</evidence>
<dbReference type="PANTHER" id="PTHR45754:SF3">
    <property type="entry name" value="METHYLENETETRAHYDROFOLATE REDUCTASE (NADPH)"/>
    <property type="match status" value="1"/>
</dbReference>
<evidence type="ECO:0000256" key="7">
    <source>
        <dbReference type="RuleBase" id="RU004254"/>
    </source>
</evidence>
<evidence type="ECO:0000256" key="4">
    <source>
        <dbReference type="ARBA" id="ARBA00022630"/>
    </source>
</evidence>
<keyword evidence="9" id="KW-1185">Reference proteome</keyword>
<evidence type="ECO:0008006" key="10">
    <source>
        <dbReference type="Google" id="ProtNLM"/>
    </source>
</evidence>
<keyword evidence="6" id="KW-0560">Oxidoreductase</keyword>
<dbReference type="GO" id="GO:0071949">
    <property type="term" value="F:FAD binding"/>
    <property type="evidence" value="ECO:0007669"/>
    <property type="project" value="TreeGrafter"/>
</dbReference>
<evidence type="ECO:0000256" key="6">
    <source>
        <dbReference type="ARBA" id="ARBA00023002"/>
    </source>
</evidence>
<gene>
    <name evidence="8" type="ORF">BGZ95_003916</name>
</gene>
<dbReference type="AlphaFoldDB" id="A0AAD4D3M8"/>
<dbReference type="GO" id="GO:0004489">
    <property type="term" value="F:methylenetetrahydrofolate reductase [NAD(P)H] activity"/>
    <property type="evidence" value="ECO:0007669"/>
    <property type="project" value="InterPro"/>
</dbReference>
<comment type="cofactor">
    <cofactor evidence="1">
        <name>FAD</name>
        <dbReference type="ChEBI" id="CHEBI:57692"/>
    </cofactor>
</comment>
<proteinExistence type="inferred from homology"/>
<comment type="pathway">
    <text evidence="2 7">One-carbon metabolism; tetrahydrofolate interconversion.</text>
</comment>
<sequence>MKIIERIQKRQEEGQPFFSFEYFSPKTSQGLVNLNDRIERMCHLDPEFIDITWGAGGSRPAATLEVVSNAQKCLGVETCMHLICTDNSIETIDKALKEARACGNQNILALRGDPPTGQKHWSPHPQGLSSATSLVRHIRATHGDYFGIGVAAYPELHPESPTLAHDLYYLKQKIDAGADFIVTQLFFDVPKFLDWVKE</sequence>
<comment type="similarity">
    <text evidence="3">Belongs to the methylenetetrahydrofolate reductase family.</text>
</comment>
<dbReference type="CDD" id="cd00537">
    <property type="entry name" value="MTHFR"/>
    <property type="match status" value="1"/>
</dbReference>
<dbReference type="GO" id="GO:0035999">
    <property type="term" value="P:tetrahydrofolate interconversion"/>
    <property type="evidence" value="ECO:0007669"/>
    <property type="project" value="TreeGrafter"/>
</dbReference>
<keyword evidence="5" id="KW-0274">FAD</keyword>
<dbReference type="SUPFAM" id="SSF51730">
    <property type="entry name" value="FAD-linked oxidoreductase"/>
    <property type="match status" value="1"/>
</dbReference>
<dbReference type="GO" id="GO:0005829">
    <property type="term" value="C:cytosol"/>
    <property type="evidence" value="ECO:0007669"/>
    <property type="project" value="TreeGrafter"/>
</dbReference>
<feature type="non-terminal residue" evidence="8">
    <location>
        <position position="198"/>
    </location>
</feature>
<dbReference type="InterPro" id="IPR003171">
    <property type="entry name" value="Mehydrof_redctse-like"/>
</dbReference>
<comment type="caution">
    <text evidence="8">The sequence shown here is derived from an EMBL/GenBank/DDBJ whole genome shotgun (WGS) entry which is preliminary data.</text>
</comment>
<dbReference type="Proteomes" id="UP001194580">
    <property type="component" value="Unassembled WGS sequence"/>
</dbReference>
<evidence type="ECO:0000256" key="1">
    <source>
        <dbReference type="ARBA" id="ARBA00001974"/>
    </source>
</evidence>
<name>A0AAD4D3M8_9FUNG</name>
<evidence type="ECO:0000313" key="9">
    <source>
        <dbReference type="Proteomes" id="UP001194580"/>
    </source>
</evidence>